<dbReference type="VEuPathDB" id="FungiDB:KRP23_11552"/>
<dbReference type="AlphaFoldDB" id="H3HC43"/>
<organism evidence="2 3">
    <name type="scientific">Phytophthora ramorum</name>
    <name type="common">Sudden oak death agent</name>
    <dbReference type="NCBI Taxonomy" id="164328"/>
    <lineage>
        <taxon>Eukaryota</taxon>
        <taxon>Sar</taxon>
        <taxon>Stramenopiles</taxon>
        <taxon>Oomycota</taxon>
        <taxon>Peronosporomycetes</taxon>
        <taxon>Peronosporales</taxon>
        <taxon>Peronosporaceae</taxon>
        <taxon>Phytophthora</taxon>
    </lineage>
</organism>
<dbReference type="InParanoid" id="H3HC43"/>
<dbReference type="Proteomes" id="UP000005238">
    <property type="component" value="Unassembled WGS sequence"/>
</dbReference>
<accession>H3HC43</accession>
<dbReference type="HOGENOM" id="CLU_083766_0_0_1"/>
<reference evidence="3" key="1">
    <citation type="journal article" date="2006" name="Science">
        <title>Phytophthora genome sequences uncover evolutionary origins and mechanisms of pathogenesis.</title>
        <authorList>
            <person name="Tyler B.M."/>
            <person name="Tripathy S."/>
            <person name="Zhang X."/>
            <person name="Dehal P."/>
            <person name="Jiang R.H."/>
            <person name="Aerts A."/>
            <person name="Arredondo F.D."/>
            <person name="Baxter L."/>
            <person name="Bensasson D."/>
            <person name="Beynon J.L."/>
            <person name="Chapman J."/>
            <person name="Damasceno C.M."/>
            <person name="Dorrance A.E."/>
            <person name="Dou D."/>
            <person name="Dickerman A.W."/>
            <person name="Dubchak I.L."/>
            <person name="Garbelotto M."/>
            <person name="Gijzen M."/>
            <person name="Gordon S.G."/>
            <person name="Govers F."/>
            <person name="Grunwald N.J."/>
            <person name="Huang W."/>
            <person name="Ivors K.L."/>
            <person name="Jones R.W."/>
            <person name="Kamoun S."/>
            <person name="Krampis K."/>
            <person name="Lamour K.H."/>
            <person name="Lee M.K."/>
            <person name="McDonald W.H."/>
            <person name="Medina M."/>
            <person name="Meijer H.J."/>
            <person name="Nordberg E.K."/>
            <person name="Maclean D.J."/>
            <person name="Ospina-Giraldo M.D."/>
            <person name="Morris P.F."/>
            <person name="Phuntumart V."/>
            <person name="Putnam N.H."/>
            <person name="Rash S."/>
            <person name="Rose J.K."/>
            <person name="Sakihama Y."/>
            <person name="Salamov A.A."/>
            <person name="Savidor A."/>
            <person name="Scheuring C.F."/>
            <person name="Smith B.M."/>
            <person name="Sobral B.W."/>
            <person name="Terry A."/>
            <person name="Torto-Alalibo T.A."/>
            <person name="Win J."/>
            <person name="Xu Z."/>
            <person name="Zhang H."/>
            <person name="Grigoriev I.V."/>
            <person name="Rokhsar D.S."/>
            <person name="Boore J.L."/>
        </authorList>
    </citation>
    <scope>NUCLEOTIDE SEQUENCE [LARGE SCALE GENOMIC DNA]</scope>
    <source>
        <strain evidence="3">Pr102</strain>
    </source>
</reference>
<dbReference type="PANTHER" id="PTHR35796:SF3">
    <property type="entry name" value="BHLH DOMAIN-CONTAINING PROTEIN"/>
    <property type="match status" value="1"/>
</dbReference>
<feature type="region of interest" description="Disordered" evidence="1">
    <location>
        <begin position="38"/>
        <end position="79"/>
    </location>
</feature>
<dbReference type="VEuPathDB" id="FungiDB:KRP22_11073"/>
<dbReference type="EnsemblProtists" id="Phyra94782">
    <property type="protein sequence ID" value="Phyra94782"/>
    <property type="gene ID" value="Phyra94782"/>
</dbReference>
<feature type="compositionally biased region" description="Low complexity" evidence="1">
    <location>
        <begin position="55"/>
        <end position="67"/>
    </location>
</feature>
<dbReference type="PANTHER" id="PTHR35796">
    <property type="entry name" value="HYPOTHETICAL CYTOSOLIC PROTEIN"/>
    <property type="match status" value="1"/>
</dbReference>
<proteinExistence type="predicted"/>
<feature type="compositionally biased region" description="Pro residues" evidence="1">
    <location>
        <begin position="45"/>
        <end position="54"/>
    </location>
</feature>
<name>H3HC43_PHYRM</name>
<protein>
    <submittedName>
        <fullName evidence="2">Uncharacterized protein</fullName>
    </submittedName>
</protein>
<sequence>MSSVNDEDFFMDDWSMLAFLVDCDTMEDNANVVKVAADSTRTSYQPPPCLPTTPSPNSASSVSSPEKQSQEKKKSWRQRRKDEILTLREVVKQLSTELERRKMTAGTTTPTFVLKAQAAHKTEAALLWEKIAGRQSMLRHSSEGENAKLRKALTQHLQQAKSLQRFIKRKLREDMVSTSVNLIRQYRLDTRGVTPPLNNSAVFDELMMGLDDVYQGVDNFFERVGMDKLPCPGRRNNTGRRRAEGVFVEFLDKHPLPFNRHQTEEVIWELCCWE</sequence>
<dbReference type="OMA" id="VIWELCC"/>
<evidence type="ECO:0000256" key="1">
    <source>
        <dbReference type="SAM" id="MobiDB-lite"/>
    </source>
</evidence>
<dbReference type="EMBL" id="DS566021">
    <property type="status" value="NOT_ANNOTATED_CDS"/>
    <property type="molecule type" value="Genomic_DNA"/>
</dbReference>
<evidence type="ECO:0000313" key="2">
    <source>
        <dbReference type="EnsemblProtists" id="Phyra94782"/>
    </source>
</evidence>
<dbReference type="STRING" id="164328.H3HC43"/>
<keyword evidence="3" id="KW-1185">Reference proteome</keyword>
<reference evidence="2" key="2">
    <citation type="submission" date="2015-06" db="UniProtKB">
        <authorList>
            <consortium name="EnsemblProtists"/>
        </authorList>
    </citation>
    <scope>IDENTIFICATION</scope>
    <source>
        <strain evidence="2">Pr102</strain>
    </source>
</reference>
<dbReference type="eggNOG" id="ENOG502ST43">
    <property type="taxonomic scope" value="Eukaryota"/>
</dbReference>
<evidence type="ECO:0000313" key="3">
    <source>
        <dbReference type="Proteomes" id="UP000005238"/>
    </source>
</evidence>